<dbReference type="Pfam" id="PF02687">
    <property type="entry name" value="FtsX"/>
    <property type="match status" value="2"/>
</dbReference>
<evidence type="ECO:0000256" key="3">
    <source>
        <dbReference type="ARBA" id="ARBA00022692"/>
    </source>
</evidence>
<keyword evidence="2" id="KW-1003">Cell membrane</keyword>
<dbReference type="GO" id="GO:0022857">
    <property type="term" value="F:transmembrane transporter activity"/>
    <property type="evidence" value="ECO:0007669"/>
    <property type="project" value="TreeGrafter"/>
</dbReference>
<organism evidence="9 10">
    <name type="scientific">Xanthocytophaga agilis</name>
    <dbReference type="NCBI Taxonomy" id="3048010"/>
    <lineage>
        <taxon>Bacteria</taxon>
        <taxon>Pseudomonadati</taxon>
        <taxon>Bacteroidota</taxon>
        <taxon>Cytophagia</taxon>
        <taxon>Cytophagales</taxon>
        <taxon>Rhodocytophagaceae</taxon>
        <taxon>Xanthocytophaga</taxon>
    </lineage>
</organism>
<evidence type="ECO:0000256" key="2">
    <source>
        <dbReference type="ARBA" id="ARBA00022475"/>
    </source>
</evidence>
<feature type="transmembrane region" description="Helical" evidence="6">
    <location>
        <begin position="755"/>
        <end position="778"/>
    </location>
</feature>
<keyword evidence="5 6" id="KW-0472">Membrane</keyword>
<dbReference type="PANTHER" id="PTHR30572">
    <property type="entry name" value="MEMBRANE COMPONENT OF TRANSPORTER-RELATED"/>
    <property type="match status" value="1"/>
</dbReference>
<dbReference type="InterPro" id="IPR025857">
    <property type="entry name" value="MacB_PCD"/>
</dbReference>
<dbReference type="GO" id="GO:0005886">
    <property type="term" value="C:plasma membrane"/>
    <property type="evidence" value="ECO:0007669"/>
    <property type="project" value="UniProtKB-SubCell"/>
</dbReference>
<evidence type="ECO:0000259" key="8">
    <source>
        <dbReference type="Pfam" id="PF12704"/>
    </source>
</evidence>
<feature type="transmembrane region" description="Helical" evidence="6">
    <location>
        <begin position="380"/>
        <end position="403"/>
    </location>
</feature>
<gene>
    <name evidence="9" type="ORF">QNI22_19300</name>
</gene>
<evidence type="ECO:0000256" key="4">
    <source>
        <dbReference type="ARBA" id="ARBA00022989"/>
    </source>
</evidence>
<keyword evidence="4 6" id="KW-1133">Transmembrane helix</keyword>
<keyword evidence="10" id="KW-1185">Reference proteome</keyword>
<keyword evidence="3 6" id="KW-0812">Transmembrane</keyword>
<dbReference type="Proteomes" id="UP001232063">
    <property type="component" value="Unassembled WGS sequence"/>
</dbReference>
<feature type="transmembrane region" description="Helical" evidence="6">
    <location>
        <begin position="721"/>
        <end position="740"/>
    </location>
</feature>
<dbReference type="InterPro" id="IPR050250">
    <property type="entry name" value="Macrolide_Exporter_MacB"/>
</dbReference>
<dbReference type="PANTHER" id="PTHR30572:SF18">
    <property type="entry name" value="ABC-TYPE MACROLIDE FAMILY EXPORT SYSTEM PERMEASE COMPONENT 2"/>
    <property type="match status" value="1"/>
</dbReference>
<name>A0AAE3R7D9_9BACT</name>
<feature type="transmembrane region" description="Helical" evidence="6">
    <location>
        <begin position="424"/>
        <end position="447"/>
    </location>
</feature>
<feature type="domain" description="MacB-like periplasmic core" evidence="8">
    <location>
        <begin position="20"/>
        <end position="248"/>
    </location>
</feature>
<evidence type="ECO:0000256" key="6">
    <source>
        <dbReference type="SAM" id="Phobius"/>
    </source>
</evidence>
<reference evidence="9" key="1">
    <citation type="submission" date="2023-05" db="EMBL/GenBank/DDBJ databases">
        <authorList>
            <person name="Zhang X."/>
        </authorList>
    </citation>
    <scope>NUCLEOTIDE SEQUENCE</scope>
    <source>
        <strain evidence="9">BD1B2-1</strain>
    </source>
</reference>
<feature type="domain" description="ABC3 transporter permease C-terminal" evidence="7">
    <location>
        <begin position="671"/>
        <end position="781"/>
    </location>
</feature>
<evidence type="ECO:0000313" key="10">
    <source>
        <dbReference type="Proteomes" id="UP001232063"/>
    </source>
</evidence>
<comment type="caution">
    <text evidence="9">The sequence shown here is derived from an EMBL/GenBank/DDBJ whole genome shotgun (WGS) entry which is preliminary data.</text>
</comment>
<sequence>MLHNYIITTFRNLSKNVVYSFLTIFGLAVGLTAGLMMLLWVQDELSIDSFHKNTPDIYMIAANFKIDGKTQTWGNSPAPIASFGKREIPEISDAIRTTRIWNTTLFRFQEKISTEHNGIYVDPGFFSVFDFPLIKGNAKSPFPNNRSIVITEKIAEKYFGADDPMGKIIQVNDKDNYVVSGIIGNIPATASQSFRGEWFMPFTVIDERYDRKYEPNGMEGDWGNYNYVTWFFLKSGASPDKVAQKLTKIHQKNQPNAFTSNMHYSFLPLSKFHLYNADGTEAGIQSVRIFTIVAIVILLIACINYINLSTARATKRAKEVAVRKVIGANTIQLFRQFLGESAMIFVIALFLALVFIFLLMPVYNQIADKQMTFNLLNPTILLILGVTFAATLFVAGIYPSILLSSFQPLQIMKGKFSVGGNNAAFRKILVTIQFTLSITMIIGTIIVGRQLSYIQNKELGYNKDNILQFSLRGEMYKHLDAIKAQLNKEPEIKKVGFASQNIVSLGSSSGDTDWEGKEPKREFIINQISGDKDLFDLLGLKLVAGEGFFNTSADSGRYILNETAIKRMGIKDPIGKRFSFHDRKGIIAGIVKDFHFASMHQKIEPIIFFYNPNWWQIGCVKTTSQDASKTIAAVEKIWKQYNPNFEFKYTFMDEEFDRLYKTEQRISTLFNIFAGIAIFISCLGLFGLATYTAETKIKEIGIRKVLGASVTHIVAMLSKDFVQLVVLAFVIASPLAWYIMNQWLQDFAYRIEIHWWVFVVSGVLALVIALITVSFQAIKAALANPVKSLRSE</sequence>
<accession>A0AAE3R7D9</accession>
<comment type="subcellular location">
    <subcellularLocation>
        <location evidence="1">Cell membrane</location>
        <topology evidence="1">Multi-pass membrane protein</topology>
    </subcellularLocation>
</comment>
<evidence type="ECO:0000313" key="9">
    <source>
        <dbReference type="EMBL" id="MDJ1502824.1"/>
    </source>
</evidence>
<protein>
    <submittedName>
        <fullName evidence="9">ABC transporter permease</fullName>
    </submittedName>
</protein>
<evidence type="ECO:0000256" key="1">
    <source>
        <dbReference type="ARBA" id="ARBA00004651"/>
    </source>
</evidence>
<feature type="transmembrane region" description="Helical" evidence="6">
    <location>
        <begin position="289"/>
        <end position="308"/>
    </location>
</feature>
<evidence type="ECO:0000256" key="5">
    <source>
        <dbReference type="ARBA" id="ARBA00023136"/>
    </source>
</evidence>
<dbReference type="AlphaFoldDB" id="A0AAE3R7D9"/>
<feature type="domain" description="ABC3 transporter permease C-terminal" evidence="7">
    <location>
        <begin position="292"/>
        <end position="405"/>
    </location>
</feature>
<dbReference type="Pfam" id="PF12704">
    <property type="entry name" value="MacB_PCD"/>
    <property type="match status" value="1"/>
</dbReference>
<dbReference type="RefSeq" id="WP_314513140.1">
    <property type="nucleotide sequence ID" value="NZ_JASJOU010000006.1"/>
</dbReference>
<feature type="transmembrane region" description="Helical" evidence="6">
    <location>
        <begin position="342"/>
        <end position="360"/>
    </location>
</feature>
<feature type="transmembrane region" description="Helical" evidence="6">
    <location>
        <begin position="669"/>
        <end position="693"/>
    </location>
</feature>
<feature type="transmembrane region" description="Helical" evidence="6">
    <location>
        <begin position="21"/>
        <end position="41"/>
    </location>
</feature>
<proteinExistence type="predicted"/>
<evidence type="ECO:0000259" key="7">
    <source>
        <dbReference type="Pfam" id="PF02687"/>
    </source>
</evidence>
<dbReference type="InterPro" id="IPR003838">
    <property type="entry name" value="ABC3_permease_C"/>
</dbReference>
<dbReference type="EMBL" id="JASJOU010000006">
    <property type="protein sequence ID" value="MDJ1502824.1"/>
    <property type="molecule type" value="Genomic_DNA"/>
</dbReference>